<organism evidence="1 2">
    <name type="scientific">Sphingobacterium zeae</name>
    <dbReference type="NCBI Taxonomy" id="1776859"/>
    <lineage>
        <taxon>Bacteria</taxon>
        <taxon>Pseudomonadati</taxon>
        <taxon>Bacteroidota</taxon>
        <taxon>Sphingobacteriia</taxon>
        <taxon>Sphingobacteriales</taxon>
        <taxon>Sphingobacteriaceae</taxon>
        <taxon>Sphingobacterium</taxon>
    </lineage>
</organism>
<gene>
    <name evidence="1" type="ORF">QE382_002921</name>
</gene>
<name>A0ABU0U7J1_9SPHI</name>
<evidence type="ECO:0000313" key="1">
    <source>
        <dbReference type="EMBL" id="MDQ1150937.1"/>
    </source>
</evidence>
<evidence type="ECO:0000313" key="2">
    <source>
        <dbReference type="Proteomes" id="UP001244640"/>
    </source>
</evidence>
<reference evidence="1 2" key="1">
    <citation type="submission" date="2023-07" db="EMBL/GenBank/DDBJ databases">
        <title>Functional and genomic diversity of the sorghum phyllosphere microbiome.</title>
        <authorList>
            <person name="Shade A."/>
        </authorList>
    </citation>
    <scope>NUCLEOTIDE SEQUENCE [LARGE SCALE GENOMIC DNA]</scope>
    <source>
        <strain evidence="1 2">SORGH_AS_0892</strain>
    </source>
</reference>
<protein>
    <submittedName>
        <fullName evidence="1">Uncharacterized protein</fullName>
    </submittedName>
</protein>
<comment type="caution">
    <text evidence="1">The sequence shown here is derived from an EMBL/GenBank/DDBJ whole genome shotgun (WGS) entry which is preliminary data.</text>
</comment>
<dbReference type="EMBL" id="JAUTBA010000001">
    <property type="protein sequence ID" value="MDQ1150937.1"/>
    <property type="molecule type" value="Genomic_DNA"/>
</dbReference>
<accession>A0ABU0U7J1</accession>
<keyword evidence="2" id="KW-1185">Reference proteome</keyword>
<sequence length="39" mass="4381">MLNLFDVTGQKMIGVNEGQLYAVIIFDEIAFEYDEIAVA</sequence>
<proteinExistence type="predicted"/>
<dbReference type="Proteomes" id="UP001244640">
    <property type="component" value="Unassembled WGS sequence"/>
</dbReference>